<dbReference type="EMBL" id="KZ679277">
    <property type="protein sequence ID" value="PTB35315.1"/>
    <property type="molecule type" value="Genomic_DNA"/>
</dbReference>
<dbReference type="STRING" id="1042311.A0A2T3YRX0"/>
<dbReference type="Proteomes" id="UP000240493">
    <property type="component" value="Unassembled WGS sequence"/>
</dbReference>
<dbReference type="AlphaFoldDB" id="A0A2T3YRX0"/>
<evidence type="ECO:0000313" key="4">
    <source>
        <dbReference type="Proteomes" id="UP000240493"/>
    </source>
</evidence>
<feature type="signal peptide" evidence="2">
    <location>
        <begin position="1"/>
        <end position="22"/>
    </location>
</feature>
<reference evidence="3 4" key="1">
    <citation type="submission" date="2016-07" db="EMBL/GenBank/DDBJ databases">
        <title>Multiple horizontal gene transfer events from other fungi enriched the ability of initially mycotrophic Trichoderma (Ascomycota) to feed on dead plant biomass.</title>
        <authorList>
            <consortium name="DOE Joint Genome Institute"/>
            <person name="Aerts A."/>
            <person name="Atanasova L."/>
            <person name="Chenthamara K."/>
            <person name="Zhang J."/>
            <person name="Grujic M."/>
            <person name="Henrissat B."/>
            <person name="Kuo A."/>
            <person name="Salamov A."/>
            <person name="Lipzen A."/>
            <person name="Labutti K."/>
            <person name="Barry K."/>
            <person name="Miao Y."/>
            <person name="Rahimi M.J."/>
            <person name="Shen Q."/>
            <person name="Grigoriev I.V."/>
            <person name="Kubicek C.P."/>
            <person name="Druzhinina I.S."/>
        </authorList>
    </citation>
    <scope>NUCLEOTIDE SEQUENCE [LARGE SCALE GENOMIC DNA]</scope>
    <source>
        <strain evidence="3 4">CBS 433.97</strain>
    </source>
</reference>
<dbReference type="CDD" id="cd00920">
    <property type="entry name" value="Cupredoxin"/>
    <property type="match status" value="1"/>
</dbReference>
<feature type="region of interest" description="Disordered" evidence="1">
    <location>
        <begin position="130"/>
        <end position="207"/>
    </location>
</feature>
<feature type="compositionally biased region" description="Low complexity" evidence="1">
    <location>
        <begin position="148"/>
        <end position="206"/>
    </location>
</feature>
<accession>A0A2T3YRX0</accession>
<feature type="chain" id="PRO_5015659885" description="Phytocyanin domain-containing protein" evidence="2">
    <location>
        <begin position="23"/>
        <end position="270"/>
    </location>
</feature>
<proteinExistence type="predicted"/>
<evidence type="ECO:0000256" key="1">
    <source>
        <dbReference type="SAM" id="MobiDB-lite"/>
    </source>
</evidence>
<dbReference type="PANTHER" id="PTHR34883">
    <property type="entry name" value="SERINE-RICH PROTEIN, PUTATIVE-RELATED-RELATED"/>
    <property type="match status" value="1"/>
</dbReference>
<organism evidence="3 4">
    <name type="scientific">Trichoderma asperellum (strain ATCC 204424 / CBS 433.97 / NBRC 101777)</name>
    <dbReference type="NCBI Taxonomy" id="1042311"/>
    <lineage>
        <taxon>Eukaryota</taxon>
        <taxon>Fungi</taxon>
        <taxon>Dikarya</taxon>
        <taxon>Ascomycota</taxon>
        <taxon>Pezizomycotina</taxon>
        <taxon>Sordariomycetes</taxon>
        <taxon>Hypocreomycetidae</taxon>
        <taxon>Hypocreales</taxon>
        <taxon>Hypocreaceae</taxon>
        <taxon>Trichoderma</taxon>
    </lineage>
</organism>
<name>A0A2T3YRX0_TRIA4</name>
<gene>
    <name evidence="3" type="ORF">M441DRAFT_32125</name>
</gene>
<protein>
    <recommendedName>
        <fullName evidence="5">Phytocyanin domain-containing protein</fullName>
    </recommendedName>
</protein>
<dbReference type="Gene3D" id="2.60.40.420">
    <property type="entry name" value="Cupredoxins - blue copper proteins"/>
    <property type="match status" value="1"/>
</dbReference>
<feature type="compositionally biased region" description="Polar residues" evidence="1">
    <location>
        <begin position="130"/>
        <end position="139"/>
    </location>
</feature>
<evidence type="ECO:0000313" key="3">
    <source>
        <dbReference type="EMBL" id="PTB35315.1"/>
    </source>
</evidence>
<evidence type="ECO:0000256" key="2">
    <source>
        <dbReference type="SAM" id="SignalP"/>
    </source>
</evidence>
<keyword evidence="4" id="KW-1185">Reference proteome</keyword>
<keyword evidence="2" id="KW-0732">Signal</keyword>
<dbReference type="OrthoDB" id="2331100at2759"/>
<dbReference type="PANTHER" id="PTHR34883:SF15">
    <property type="entry name" value="EXTRACELLULAR SERINE-RICH PROTEIN"/>
    <property type="match status" value="1"/>
</dbReference>
<dbReference type="InterPro" id="IPR008972">
    <property type="entry name" value="Cupredoxin"/>
</dbReference>
<dbReference type="SUPFAM" id="SSF49503">
    <property type="entry name" value="Cupredoxins"/>
    <property type="match status" value="1"/>
</dbReference>
<evidence type="ECO:0008006" key="5">
    <source>
        <dbReference type="Google" id="ProtNLM"/>
    </source>
</evidence>
<dbReference type="InterPro" id="IPR052953">
    <property type="entry name" value="Ser-rich/MCO-related"/>
</dbReference>
<sequence>MHCTSLNLAILAVLAAVPASAAVFRVEVGQSGLRYTPDTIKANKGDIVDFHFDAMHSVVAGNFNKPCTPATSGGFYSGTMPMGDETFFSITINNTDPIFFYCAVDSHCQGGMVGVINQGSDTLDSFRTAASNTDNSVSPNAPFGGTLSSKAVTSGTGSSSAPASTGSNSASTEATATSTEATSVSTAASKTTASGSSSSPTSSSASRYLSGSIAGVVCLALGMAEVENDAEYSVHFLDRLLSPQLAAAQVDLNFAGCQTPDKECITRATS</sequence>